<name>A0A916MWG6_9BURK</name>
<feature type="domain" description="DprA winged helix" evidence="3">
    <location>
        <begin position="326"/>
        <end position="372"/>
    </location>
</feature>
<accession>A0A916MWG6</accession>
<dbReference type="SUPFAM" id="SSF102405">
    <property type="entry name" value="MCP/YpsA-like"/>
    <property type="match status" value="1"/>
</dbReference>
<gene>
    <name evidence="4" type="ORF">LMG31506_01025</name>
</gene>
<comment type="caution">
    <text evidence="4">The sequence shown here is derived from an EMBL/GenBank/DDBJ whole genome shotgun (WGS) entry which is preliminary data.</text>
</comment>
<dbReference type="Pfam" id="PF02481">
    <property type="entry name" value="DNA_processg_A"/>
    <property type="match status" value="1"/>
</dbReference>
<dbReference type="NCBIfam" id="TIGR00732">
    <property type="entry name" value="dprA"/>
    <property type="match status" value="1"/>
</dbReference>
<evidence type="ECO:0000259" key="2">
    <source>
        <dbReference type="Pfam" id="PF02481"/>
    </source>
</evidence>
<dbReference type="PANTHER" id="PTHR43022:SF1">
    <property type="entry name" value="PROTEIN SMF"/>
    <property type="match status" value="1"/>
</dbReference>
<dbReference type="Pfam" id="PF17782">
    <property type="entry name" value="WHD_DprA"/>
    <property type="match status" value="1"/>
</dbReference>
<dbReference type="GO" id="GO:0009294">
    <property type="term" value="P:DNA-mediated transformation"/>
    <property type="evidence" value="ECO:0007669"/>
    <property type="project" value="InterPro"/>
</dbReference>
<dbReference type="InterPro" id="IPR041614">
    <property type="entry name" value="DprA_WH"/>
</dbReference>
<feature type="domain" description="Smf/DprA SLOG" evidence="2">
    <location>
        <begin position="96"/>
        <end position="304"/>
    </location>
</feature>
<dbReference type="Proteomes" id="UP000672934">
    <property type="component" value="Unassembled WGS sequence"/>
</dbReference>
<dbReference type="InterPro" id="IPR010994">
    <property type="entry name" value="RuvA_2-like"/>
</dbReference>
<evidence type="ECO:0000256" key="1">
    <source>
        <dbReference type="ARBA" id="ARBA00006525"/>
    </source>
</evidence>
<dbReference type="InterPro" id="IPR036388">
    <property type="entry name" value="WH-like_DNA-bd_sf"/>
</dbReference>
<protein>
    <recommendedName>
        <fullName evidence="6">DNA-protecting protein DprA</fullName>
    </recommendedName>
</protein>
<comment type="similarity">
    <text evidence="1">Belongs to the DprA/Smf family.</text>
</comment>
<sequence length="378" mass="39608">MAGQAPAAAWPDAARDADDTLAWLRLASAPGIGPVTVRLLLAAFGLPQQVFTQSVEALSSVVPRKLAAAVLAAPGATLNQALAKTLAWLEQPGNHLLTLVDPRYPVRLLDLTDPPPLLYIKGDPAALARPALAIVGARAATAQGKADAEAFGRSFSLAGQTVVSGLALGVDAAAHEGGLAGEGGTVAVIGTGADRVYPARHLKLAHRIAEHGAIVSEFPLGMQGFKDNFPRRNRLIAALARGVLVVEAAARSGSLITARLAADLGREVFAIPGSIHAPLSRGCHFLIRQGAKLVESPEDVMEEFGLSVQLEKVTNSVPMRSKVTDDPLLAVLTHEPLTLDTLCERSGLAPEMLATRLLELELEGRAERLPGNLFRSLS</sequence>
<dbReference type="RefSeq" id="WP_211946029.1">
    <property type="nucleotide sequence ID" value="NZ_CAJPUY010000003.1"/>
</dbReference>
<dbReference type="EMBL" id="CAJPUY010000003">
    <property type="protein sequence ID" value="CAG2132422.1"/>
    <property type="molecule type" value="Genomic_DNA"/>
</dbReference>
<dbReference type="InterPro" id="IPR057666">
    <property type="entry name" value="DrpA_SLOG"/>
</dbReference>
<reference evidence="4" key="1">
    <citation type="submission" date="2021-03" db="EMBL/GenBank/DDBJ databases">
        <authorList>
            <person name="Peeters C."/>
        </authorList>
    </citation>
    <scope>NUCLEOTIDE SEQUENCE</scope>
    <source>
        <strain evidence="4">LMG 31506</strain>
    </source>
</reference>
<organism evidence="4 5">
    <name type="scientific">Cupriavidus yeoncheonensis</name>
    <dbReference type="NCBI Taxonomy" id="1462994"/>
    <lineage>
        <taxon>Bacteria</taxon>
        <taxon>Pseudomonadati</taxon>
        <taxon>Pseudomonadota</taxon>
        <taxon>Betaproteobacteria</taxon>
        <taxon>Burkholderiales</taxon>
        <taxon>Burkholderiaceae</taxon>
        <taxon>Cupriavidus</taxon>
    </lineage>
</organism>
<evidence type="ECO:0000313" key="4">
    <source>
        <dbReference type="EMBL" id="CAG2132422.1"/>
    </source>
</evidence>
<evidence type="ECO:0008006" key="6">
    <source>
        <dbReference type="Google" id="ProtNLM"/>
    </source>
</evidence>
<dbReference type="Gene3D" id="3.40.50.450">
    <property type="match status" value="1"/>
</dbReference>
<dbReference type="AlphaFoldDB" id="A0A916MWG6"/>
<dbReference type="SUPFAM" id="SSF47781">
    <property type="entry name" value="RuvA domain 2-like"/>
    <property type="match status" value="1"/>
</dbReference>
<proteinExistence type="inferred from homology"/>
<keyword evidence="5" id="KW-1185">Reference proteome</keyword>
<evidence type="ECO:0000313" key="5">
    <source>
        <dbReference type="Proteomes" id="UP000672934"/>
    </source>
</evidence>
<evidence type="ECO:0000259" key="3">
    <source>
        <dbReference type="Pfam" id="PF17782"/>
    </source>
</evidence>
<dbReference type="InterPro" id="IPR003488">
    <property type="entry name" value="DprA"/>
</dbReference>
<dbReference type="Gene3D" id="1.10.10.10">
    <property type="entry name" value="Winged helix-like DNA-binding domain superfamily/Winged helix DNA-binding domain"/>
    <property type="match status" value="1"/>
</dbReference>
<dbReference type="PANTHER" id="PTHR43022">
    <property type="entry name" value="PROTEIN SMF"/>
    <property type="match status" value="1"/>
</dbReference>